<evidence type="ECO:0000313" key="6">
    <source>
        <dbReference type="Proteomes" id="UP000541444"/>
    </source>
</evidence>
<organism evidence="5 6">
    <name type="scientific">Kingdonia uniflora</name>
    <dbReference type="NCBI Taxonomy" id="39325"/>
    <lineage>
        <taxon>Eukaryota</taxon>
        <taxon>Viridiplantae</taxon>
        <taxon>Streptophyta</taxon>
        <taxon>Embryophyta</taxon>
        <taxon>Tracheophyta</taxon>
        <taxon>Spermatophyta</taxon>
        <taxon>Magnoliopsida</taxon>
        <taxon>Ranunculales</taxon>
        <taxon>Circaeasteraceae</taxon>
        <taxon>Kingdonia</taxon>
    </lineage>
</organism>
<accession>A0A7J7L405</accession>
<keyword evidence="6" id="KW-1185">Reference proteome</keyword>
<dbReference type="PANTHER" id="PTHR45674">
    <property type="entry name" value="DNA LIGASE 1/3 FAMILY MEMBER"/>
    <property type="match status" value="1"/>
</dbReference>
<dbReference type="PANTHER" id="PTHR45674:SF9">
    <property type="entry name" value="DNA LIGASE 3"/>
    <property type="match status" value="1"/>
</dbReference>
<dbReference type="InterPro" id="IPR036599">
    <property type="entry name" value="DNA_ligase_N_sf"/>
</dbReference>
<dbReference type="GO" id="GO:0003910">
    <property type="term" value="F:DNA ligase (ATP) activity"/>
    <property type="evidence" value="ECO:0007669"/>
    <property type="project" value="InterPro"/>
</dbReference>
<sequence>MEESDSNKGTPIKKISDKRSTPSPSKKGSNKKARPSLGINQPTITKFFAKLGTSSSSIGDVSSSLGISELYKEELDKFIQVINGEISRNDASALLEKAKGDVSVAVDMYYGNSGAGIGDGEVGLVLCSKPSQTQVFKETVKIPRLFVQGRQTSHADATYLALPLEKYDPVEHACWSAGQSAPYLHLARAFDLLEGERGKIKATGILCNMFRSVLTLSPEDVLPAVYLCTNNIAADHENMELNVGASLVTAALEKACGMRRSKIKELYNNLGDFGDVAQVCRQTQSLLVPPSTLLLREVLCTLQKISTETGNGSTTRKKQLIVDLMLSCREKEMKFFVRTLAETSAIGGSIGQK</sequence>
<reference evidence="5 6" key="1">
    <citation type="journal article" date="2020" name="IScience">
        <title>Genome Sequencing of the Endangered Kingdonia uniflora (Circaeasteraceae, Ranunculales) Reveals Potential Mechanisms of Evolutionary Specialization.</title>
        <authorList>
            <person name="Sun Y."/>
            <person name="Deng T."/>
            <person name="Zhang A."/>
            <person name="Moore M.J."/>
            <person name="Landis J.B."/>
            <person name="Lin N."/>
            <person name="Zhang H."/>
            <person name="Zhang X."/>
            <person name="Huang J."/>
            <person name="Zhang X."/>
            <person name="Sun H."/>
            <person name="Wang H."/>
        </authorList>
    </citation>
    <scope>NUCLEOTIDE SEQUENCE [LARGE SCALE GENOMIC DNA]</scope>
    <source>
        <strain evidence="5">TB1705</strain>
        <tissue evidence="5">Leaf</tissue>
    </source>
</reference>
<dbReference type="Proteomes" id="UP000541444">
    <property type="component" value="Unassembled WGS sequence"/>
</dbReference>
<keyword evidence="2" id="KW-0436">Ligase</keyword>
<dbReference type="InterPro" id="IPR012308">
    <property type="entry name" value="DNA_ligase_ATP-dep_N"/>
</dbReference>
<dbReference type="EMBL" id="JACGCM010002659">
    <property type="protein sequence ID" value="KAF6137284.1"/>
    <property type="molecule type" value="Genomic_DNA"/>
</dbReference>
<comment type="similarity">
    <text evidence="1">Belongs to the ATP-dependent DNA ligase family.</text>
</comment>
<dbReference type="Pfam" id="PF04675">
    <property type="entry name" value="DNA_ligase_A_N"/>
    <property type="match status" value="1"/>
</dbReference>
<dbReference type="Gene3D" id="1.10.3260.10">
    <property type="entry name" value="DNA ligase, ATP-dependent, N-terminal domain"/>
    <property type="match status" value="1"/>
</dbReference>
<protein>
    <recommendedName>
        <fullName evidence="4">DNA ligase ATP-dependent N-terminal domain-containing protein</fullName>
    </recommendedName>
</protein>
<evidence type="ECO:0000256" key="3">
    <source>
        <dbReference type="SAM" id="MobiDB-lite"/>
    </source>
</evidence>
<dbReference type="OrthoDB" id="206088at2759"/>
<dbReference type="GO" id="GO:0003677">
    <property type="term" value="F:DNA binding"/>
    <property type="evidence" value="ECO:0007669"/>
    <property type="project" value="InterPro"/>
</dbReference>
<dbReference type="GO" id="GO:0006281">
    <property type="term" value="P:DNA repair"/>
    <property type="evidence" value="ECO:0007669"/>
    <property type="project" value="InterPro"/>
</dbReference>
<name>A0A7J7L405_9MAGN</name>
<evidence type="ECO:0000256" key="2">
    <source>
        <dbReference type="ARBA" id="ARBA00022598"/>
    </source>
</evidence>
<dbReference type="InterPro" id="IPR050191">
    <property type="entry name" value="ATP-dep_DNA_ligase"/>
</dbReference>
<dbReference type="GO" id="GO:0006273">
    <property type="term" value="P:lagging strand elongation"/>
    <property type="evidence" value="ECO:0007669"/>
    <property type="project" value="TreeGrafter"/>
</dbReference>
<evidence type="ECO:0000259" key="4">
    <source>
        <dbReference type="Pfam" id="PF04675"/>
    </source>
</evidence>
<dbReference type="GO" id="GO:0006310">
    <property type="term" value="P:DNA recombination"/>
    <property type="evidence" value="ECO:0007669"/>
    <property type="project" value="InterPro"/>
</dbReference>
<dbReference type="AlphaFoldDB" id="A0A7J7L405"/>
<feature type="domain" description="DNA ligase ATP-dependent N-terminal" evidence="4">
    <location>
        <begin position="182"/>
        <end position="347"/>
    </location>
</feature>
<gene>
    <name evidence="5" type="ORF">GIB67_036321</name>
</gene>
<evidence type="ECO:0000256" key="1">
    <source>
        <dbReference type="ARBA" id="ARBA00007572"/>
    </source>
</evidence>
<comment type="caution">
    <text evidence="5">The sequence shown here is derived from an EMBL/GenBank/DDBJ whole genome shotgun (WGS) entry which is preliminary data.</text>
</comment>
<dbReference type="SUPFAM" id="SSF117018">
    <property type="entry name" value="ATP-dependent DNA ligase DNA-binding domain"/>
    <property type="match status" value="1"/>
</dbReference>
<proteinExistence type="inferred from homology"/>
<feature type="region of interest" description="Disordered" evidence="3">
    <location>
        <begin position="1"/>
        <end position="38"/>
    </location>
</feature>
<evidence type="ECO:0000313" key="5">
    <source>
        <dbReference type="EMBL" id="KAF6137284.1"/>
    </source>
</evidence>